<reference evidence="1 2" key="1">
    <citation type="submission" date="2016-10" db="EMBL/GenBank/DDBJ databases">
        <authorList>
            <person name="de Groot N.N."/>
        </authorList>
    </citation>
    <scope>NUCLEOTIDE SEQUENCE [LARGE SCALE GENOMIC DNA]</scope>
    <source>
        <strain evidence="1 2">DSM 44778</strain>
    </source>
</reference>
<dbReference type="AlphaFoldDB" id="A0A1I3LC20"/>
<evidence type="ECO:0000313" key="1">
    <source>
        <dbReference type="EMBL" id="SFI81965.1"/>
    </source>
</evidence>
<proteinExistence type="predicted"/>
<sequence>MQSWYEVEQLAKIRQREICLELCNRPQHSKKSMLTTFIQQVKQLLHQRYPEYLQEQLCCSDKI</sequence>
<evidence type="ECO:0000313" key="2">
    <source>
        <dbReference type="Proteomes" id="UP000199545"/>
    </source>
</evidence>
<name>A0A1I3LC20_9BACL</name>
<organism evidence="1 2">
    <name type="scientific">Thermoflavimicrobium dichotomicum</name>
    <dbReference type="NCBI Taxonomy" id="46223"/>
    <lineage>
        <taxon>Bacteria</taxon>
        <taxon>Bacillati</taxon>
        <taxon>Bacillota</taxon>
        <taxon>Bacilli</taxon>
        <taxon>Bacillales</taxon>
        <taxon>Thermoactinomycetaceae</taxon>
        <taxon>Thermoflavimicrobium</taxon>
    </lineage>
</organism>
<dbReference type="EMBL" id="FORR01000002">
    <property type="protein sequence ID" value="SFI81965.1"/>
    <property type="molecule type" value="Genomic_DNA"/>
</dbReference>
<keyword evidence="2" id="KW-1185">Reference proteome</keyword>
<accession>A0A1I3LC20</accession>
<gene>
    <name evidence="1" type="ORF">SAMN05421852_102119</name>
</gene>
<dbReference type="Proteomes" id="UP000199545">
    <property type="component" value="Unassembled WGS sequence"/>
</dbReference>
<dbReference type="STRING" id="46223.SAMN05421852_102119"/>
<protein>
    <submittedName>
        <fullName evidence="1">Uncharacterized protein</fullName>
    </submittedName>
</protein>